<dbReference type="CDD" id="cd02947">
    <property type="entry name" value="TRX_family"/>
    <property type="match status" value="1"/>
</dbReference>
<dbReference type="PROSITE" id="PS00194">
    <property type="entry name" value="THIOREDOXIN_1"/>
    <property type="match status" value="1"/>
</dbReference>
<proteinExistence type="predicted"/>
<keyword evidence="1" id="KW-1015">Disulfide bond</keyword>
<dbReference type="InterPro" id="IPR036249">
    <property type="entry name" value="Thioredoxin-like_sf"/>
</dbReference>
<dbReference type="EMBL" id="HBGV01014144">
    <property type="protein sequence ID" value="CAD9504983.1"/>
    <property type="molecule type" value="Transcribed_RNA"/>
</dbReference>
<dbReference type="InterPro" id="IPR013766">
    <property type="entry name" value="Thioredoxin_domain"/>
</dbReference>
<organism evidence="3">
    <name type="scientific">Helicotheca tamesis</name>
    <dbReference type="NCBI Taxonomy" id="374047"/>
    <lineage>
        <taxon>Eukaryota</taxon>
        <taxon>Sar</taxon>
        <taxon>Stramenopiles</taxon>
        <taxon>Ochrophyta</taxon>
        <taxon>Bacillariophyta</taxon>
        <taxon>Mediophyceae</taxon>
        <taxon>Lithodesmiophycidae</taxon>
        <taxon>Lithodesmiales</taxon>
        <taxon>Lithodesmiaceae</taxon>
        <taxon>Helicotheca</taxon>
    </lineage>
</organism>
<gene>
    <name evidence="3" type="ORF">HTAM1171_LOCUS8675</name>
</gene>
<evidence type="ECO:0000313" key="3">
    <source>
        <dbReference type="EMBL" id="CAD9504983.1"/>
    </source>
</evidence>
<dbReference type="Pfam" id="PF00085">
    <property type="entry name" value="Thioredoxin"/>
    <property type="match status" value="1"/>
</dbReference>
<reference evidence="3" key="1">
    <citation type="submission" date="2021-01" db="EMBL/GenBank/DDBJ databases">
        <authorList>
            <person name="Corre E."/>
            <person name="Pelletier E."/>
            <person name="Niang G."/>
            <person name="Scheremetjew M."/>
            <person name="Finn R."/>
            <person name="Kale V."/>
            <person name="Holt S."/>
            <person name="Cochrane G."/>
            <person name="Meng A."/>
            <person name="Brown T."/>
            <person name="Cohen L."/>
        </authorList>
    </citation>
    <scope>NUCLEOTIDE SEQUENCE</scope>
    <source>
        <strain evidence="3">CCMP826</strain>
    </source>
</reference>
<sequence length="125" mass="13877">MVKEITSKEEFDKILSESGDKLIVVDFTASWCAPCKRIAPEFKRMSETYTEVIFLKVDVDNCTALAQEQKVSALPTFKFYKNGTVYYTFNGAIVSGLESGIKKYSASDAEPHFNADGVKPSCVVL</sequence>
<protein>
    <recommendedName>
        <fullName evidence="2">Thioredoxin domain-containing protein</fullName>
    </recommendedName>
</protein>
<dbReference type="PROSITE" id="PS51352">
    <property type="entry name" value="THIOREDOXIN_2"/>
    <property type="match status" value="1"/>
</dbReference>
<evidence type="ECO:0000259" key="2">
    <source>
        <dbReference type="PROSITE" id="PS51352"/>
    </source>
</evidence>
<dbReference type="PRINTS" id="PR00421">
    <property type="entry name" value="THIOREDOXIN"/>
</dbReference>
<dbReference type="InterPro" id="IPR017937">
    <property type="entry name" value="Thioredoxin_CS"/>
</dbReference>
<name>A0A7S2I186_9STRA</name>
<dbReference type="SUPFAM" id="SSF52833">
    <property type="entry name" value="Thioredoxin-like"/>
    <property type="match status" value="1"/>
</dbReference>
<dbReference type="PANTHER" id="PTHR46115">
    <property type="entry name" value="THIOREDOXIN-LIKE PROTEIN 1"/>
    <property type="match status" value="1"/>
</dbReference>
<accession>A0A7S2I186</accession>
<dbReference type="Gene3D" id="3.40.30.10">
    <property type="entry name" value="Glutaredoxin"/>
    <property type="match status" value="1"/>
</dbReference>
<dbReference type="AlphaFoldDB" id="A0A7S2I186"/>
<evidence type="ECO:0000256" key="1">
    <source>
        <dbReference type="ARBA" id="ARBA00023157"/>
    </source>
</evidence>
<feature type="domain" description="Thioredoxin" evidence="2">
    <location>
        <begin position="1"/>
        <end position="106"/>
    </location>
</feature>